<dbReference type="Gene3D" id="3.40.50.300">
    <property type="entry name" value="P-loop containing nucleotide triphosphate hydrolases"/>
    <property type="match status" value="2"/>
</dbReference>
<dbReference type="GO" id="GO:0005634">
    <property type="term" value="C:nucleus"/>
    <property type="evidence" value="ECO:0007669"/>
    <property type="project" value="UniProtKB-SubCell"/>
</dbReference>
<name>A0A197K3P1_9FUNG</name>
<proteinExistence type="inferred from homology"/>
<dbReference type="PANTHER" id="PTHR19306:SF6">
    <property type="entry name" value="STRUCTURAL MAINTENANCE OF CHROMOSOMES PROTEIN 6"/>
    <property type="match status" value="1"/>
</dbReference>
<accession>A0A197K3P1</accession>
<dbReference type="EMBL" id="KV442026">
    <property type="protein sequence ID" value="OAQ32257.1"/>
    <property type="molecule type" value="Genomic_DNA"/>
</dbReference>
<evidence type="ECO:0000256" key="12">
    <source>
        <dbReference type="SAM" id="Coils"/>
    </source>
</evidence>
<dbReference type="PANTHER" id="PTHR19306">
    <property type="entry name" value="STRUCTURAL MAINTENANCE OF CHROMOSOMES 5,6 SMC5, SMC6"/>
    <property type="match status" value="1"/>
</dbReference>
<evidence type="ECO:0000259" key="14">
    <source>
        <dbReference type="Pfam" id="PF02463"/>
    </source>
</evidence>
<evidence type="ECO:0000256" key="13">
    <source>
        <dbReference type="SAM" id="MobiDB-lite"/>
    </source>
</evidence>
<feature type="coiled-coil region" evidence="12">
    <location>
        <begin position="348"/>
        <end position="537"/>
    </location>
</feature>
<evidence type="ECO:0000256" key="11">
    <source>
        <dbReference type="ARBA" id="ARBA00023242"/>
    </source>
</evidence>
<evidence type="ECO:0000256" key="10">
    <source>
        <dbReference type="ARBA" id="ARBA00023204"/>
    </source>
</evidence>
<keyword evidence="16" id="KW-0378">Hydrolase</keyword>
<comment type="similarity">
    <text evidence="3">Belongs to the SMC family. SMC6 subfamily.</text>
</comment>
<feature type="domain" description="SMC hinge" evidence="15">
    <location>
        <begin position="572"/>
        <end position="679"/>
    </location>
</feature>
<reference evidence="16 17" key="1">
    <citation type="submission" date="2016-05" db="EMBL/GenBank/DDBJ databases">
        <title>Genome sequencing reveals origins of a unique bacterial endosymbiosis in the earliest lineages of terrestrial Fungi.</title>
        <authorList>
            <consortium name="DOE Joint Genome Institute"/>
            <person name="Uehling J."/>
            <person name="Gryganskyi A."/>
            <person name="Hameed K."/>
            <person name="Tschaplinski T."/>
            <person name="Misztal P."/>
            <person name="Wu S."/>
            <person name="Desiro A."/>
            <person name="Vande Pol N."/>
            <person name="Du Z.-Y."/>
            <person name="Zienkiewicz A."/>
            <person name="Zienkiewicz K."/>
            <person name="Morin E."/>
            <person name="Tisserant E."/>
            <person name="Splivallo R."/>
            <person name="Hainaut M."/>
            <person name="Henrissat B."/>
            <person name="Ohm R."/>
            <person name="Kuo A."/>
            <person name="Yan J."/>
            <person name="Lipzen A."/>
            <person name="Nolan M."/>
            <person name="Labutti K."/>
            <person name="Barry K."/>
            <person name="Goldstein A."/>
            <person name="Labbe J."/>
            <person name="Schadt C."/>
            <person name="Tuskan G."/>
            <person name="Grigoriev I."/>
            <person name="Martin F."/>
            <person name="Vilgalys R."/>
            <person name="Bonito G."/>
        </authorList>
    </citation>
    <scope>NUCLEOTIDE SEQUENCE [LARGE SCALE GENOMIC DNA]</scope>
    <source>
        <strain evidence="16 17">AG-77</strain>
    </source>
</reference>
<evidence type="ECO:0000256" key="3">
    <source>
        <dbReference type="ARBA" id="ARBA00006793"/>
    </source>
</evidence>
<comment type="subcellular location">
    <subcellularLocation>
        <location evidence="2">Chromosome</location>
    </subcellularLocation>
    <subcellularLocation>
        <location evidence="1">Nucleus</location>
    </subcellularLocation>
</comment>
<keyword evidence="10" id="KW-0234">DNA repair</keyword>
<keyword evidence="11" id="KW-0539">Nucleus</keyword>
<dbReference type="Proteomes" id="UP000078512">
    <property type="component" value="Unassembled WGS sequence"/>
</dbReference>
<keyword evidence="7" id="KW-0067">ATP-binding</keyword>
<feature type="region of interest" description="Disordered" evidence="13">
    <location>
        <begin position="1"/>
        <end position="82"/>
    </location>
</feature>
<keyword evidence="9" id="KW-0233">DNA recombination</keyword>
<evidence type="ECO:0000256" key="8">
    <source>
        <dbReference type="ARBA" id="ARBA00023054"/>
    </source>
</evidence>
<evidence type="ECO:0000256" key="6">
    <source>
        <dbReference type="ARBA" id="ARBA00022763"/>
    </source>
</evidence>
<dbReference type="OrthoDB" id="10072614at2759"/>
<feature type="compositionally biased region" description="Acidic residues" evidence="13">
    <location>
        <begin position="46"/>
        <end position="64"/>
    </location>
</feature>
<organism evidence="16 17">
    <name type="scientific">Linnemannia elongata AG-77</name>
    <dbReference type="NCBI Taxonomy" id="1314771"/>
    <lineage>
        <taxon>Eukaryota</taxon>
        <taxon>Fungi</taxon>
        <taxon>Fungi incertae sedis</taxon>
        <taxon>Mucoromycota</taxon>
        <taxon>Mortierellomycotina</taxon>
        <taxon>Mortierellomycetes</taxon>
        <taxon>Mortierellales</taxon>
        <taxon>Mortierellaceae</taxon>
        <taxon>Linnemannia</taxon>
    </lineage>
</organism>
<evidence type="ECO:0000259" key="15">
    <source>
        <dbReference type="Pfam" id="PF06470"/>
    </source>
</evidence>
<dbReference type="GO" id="GO:0051276">
    <property type="term" value="P:chromosome organization"/>
    <property type="evidence" value="ECO:0007669"/>
    <property type="project" value="InterPro"/>
</dbReference>
<evidence type="ECO:0000256" key="9">
    <source>
        <dbReference type="ARBA" id="ARBA00023172"/>
    </source>
</evidence>
<keyword evidence="6" id="KW-0227">DNA damage</keyword>
<feature type="region of interest" description="Disordered" evidence="13">
    <location>
        <begin position="1040"/>
        <end position="1063"/>
    </location>
</feature>
<evidence type="ECO:0000256" key="2">
    <source>
        <dbReference type="ARBA" id="ARBA00004286"/>
    </source>
</evidence>
<evidence type="ECO:0000256" key="5">
    <source>
        <dbReference type="ARBA" id="ARBA00022741"/>
    </source>
</evidence>
<feature type="domain" description="RecF/RecN/SMC N-terminal" evidence="14">
    <location>
        <begin position="114"/>
        <end position="1124"/>
    </location>
</feature>
<dbReference type="GO" id="GO:0030915">
    <property type="term" value="C:Smc5-Smc6 complex"/>
    <property type="evidence" value="ECO:0007669"/>
    <property type="project" value="TreeGrafter"/>
</dbReference>
<dbReference type="GO" id="GO:0000724">
    <property type="term" value="P:double-strand break repair via homologous recombination"/>
    <property type="evidence" value="ECO:0007669"/>
    <property type="project" value="TreeGrafter"/>
</dbReference>
<dbReference type="Pfam" id="PF02463">
    <property type="entry name" value="SMC_N"/>
    <property type="match status" value="1"/>
</dbReference>
<dbReference type="AlphaFoldDB" id="A0A197K3P1"/>
<dbReference type="InterPro" id="IPR010935">
    <property type="entry name" value="SMC_hinge"/>
</dbReference>
<dbReference type="SUPFAM" id="SSF52540">
    <property type="entry name" value="P-loop containing nucleoside triphosphate hydrolases"/>
    <property type="match status" value="1"/>
</dbReference>
<keyword evidence="17" id="KW-1185">Reference proteome</keyword>
<evidence type="ECO:0000256" key="1">
    <source>
        <dbReference type="ARBA" id="ARBA00004123"/>
    </source>
</evidence>
<dbReference type="InterPro" id="IPR003395">
    <property type="entry name" value="RecF/RecN/SMC_N"/>
</dbReference>
<gene>
    <name evidence="16" type="ORF">K457DRAFT_123695</name>
</gene>
<feature type="compositionally biased region" description="Basic and acidic residues" evidence="13">
    <location>
        <begin position="65"/>
        <end position="82"/>
    </location>
</feature>
<dbReference type="InterPro" id="IPR027417">
    <property type="entry name" value="P-loop_NTPase"/>
</dbReference>
<feature type="coiled-coil region" evidence="12">
    <location>
        <begin position="728"/>
        <end position="951"/>
    </location>
</feature>
<evidence type="ECO:0000313" key="16">
    <source>
        <dbReference type="EMBL" id="OAQ32257.1"/>
    </source>
</evidence>
<evidence type="ECO:0000313" key="17">
    <source>
        <dbReference type="Proteomes" id="UP000078512"/>
    </source>
</evidence>
<keyword evidence="4" id="KW-0158">Chromosome</keyword>
<dbReference type="GO" id="GO:0003697">
    <property type="term" value="F:single-stranded DNA binding"/>
    <property type="evidence" value="ECO:0007669"/>
    <property type="project" value="TreeGrafter"/>
</dbReference>
<sequence>MPEPRKRRMIEEEEEEEEYVAKRTTSNGTKSVKEKATKRPKHKDVAEEDLEEREEDEEEDEEVGREEPEGWHDAEGTYEKNADDLEWIEKANRDFETSKTTPGRQGAIAEMGVIEMIEMHDFMCHRHLKVPFGPKINFIIGHNGSGKSAILTAIMVCLGGKASVTNRGHSLKALIREGATQTDVRLQLRNRGIDGYKPDVYGESIIIERRISLDGGSSYKIKNAKGKTVSTKRDDLAAILDHMNIQVDNPINVLSQDTARQFLQSSTPADKYNSFNKGTQLHQLSHDYEHIRDCIDIMQTTLRKKNEALPELLHLAKEAQARFKDSQQAATLELKVEEMKKEIVWVQIEDLEGMVAELKRELEDHQARVPAIENRRTGEEQKLATLDEEVRALERTAREQTDSTAPFQEQKRGLELRMREKREELKTLHEEEKTVNDDIKVLKDRIRGYEQTIDQELKKLQSNGQPRKADIENNIKKLEDEMEVGKRRYAETKENLALLEQKQEDLNNRSEQANSLVARAQRERKDNNERIQQIMSQKQNSLRAFGQYIPDVLRDIDEVTKRRGWRGEPPTGPLGRHVKLREQDYKDIIEAVLGPVLNAFAVTHDQDRSTLLNILRKNKCQSDIILTRKVIFDYRDKEPSDRYLTINRALEFDDEWVRRLMIDKNAIESTILVATRREGDIVTSSGPGGRFPANVGACFSKDMWRVGDRAGGASSSSVTRYRGPPRLAVNVAQEVQQLEGNGRRLEETLRYRMKEFNELGKEVETTDKERIQTKRQLANMEKELKLKTKAIDELKVGLEEDEPVNIQMYEESKQKDVEEMETMKKQYEPILAQKQVIKDAMRALQQQVVELNESIQSQESKANKLQDDLETLNQKREEYLTRIQHWDKKLDRERAIIAQSEKELQASIQKLEVSTEQALGYCERVEVTKSKKDLETEIKAMQAKLLAQEKARGATVEEIVLDMQRKQAEYKTARDCINHMNHFLDHLKSTLHHRISRWREFRNQMALRSAINFGLLLAFRKYSGELQFNHQAKELTIKVETDDPNSAQAGVSRDKDPKSLSGGEKSFSTICFLLALWNSMASTIRCLDEFDVFMDAVNRRISMSMLIDAAREADGVQFILITPQDASSVNPGPDVRVHRLHDPERNQGVLM</sequence>
<dbReference type="Pfam" id="PF06470">
    <property type="entry name" value="SMC_hinge"/>
    <property type="match status" value="1"/>
</dbReference>
<dbReference type="STRING" id="1314771.A0A197K3P1"/>
<evidence type="ECO:0000256" key="7">
    <source>
        <dbReference type="ARBA" id="ARBA00022840"/>
    </source>
</evidence>
<evidence type="ECO:0000256" key="4">
    <source>
        <dbReference type="ARBA" id="ARBA00022454"/>
    </source>
</evidence>
<keyword evidence="8 12" id="KW-0175">Coiled coil</keyword>
<dbReference type="GO" id="GO:0035861">
    <property type="term" value="C:site of double-strand break"/>
    <property type="evidence" value="ECO:0007669"/>
    <property type="project" value="TreeGrafter"/>
</dbReference>
<dbReference type="GO" id="GO:0003684">
    <property type="term" value="F:damaged DNA binding"/>
    <property type="evidence" value="ECO:0007669"/>
    <property type="project" value="TreeGrafter"/>
</dbReference>
<keyword evidence="5" id="KW-0547">Nucleotide-binding</keyword>
<dbReference type="GO" id="GO:0005524">
    <property type="term" value="F:ATP binding"/>
    <property type="evidence" value="ECO:0007669"/>
    <property type="project" value="UniProtKB-KW"/>
</dbReference>
<protein>
    <submittedName>
        <fullName evidence="16">p-loop containing nucleoside triphosphate hydrolase protein</fullName>
    </submittedName>
</protein>
<dbReference type="GO" id="GO:0016787">
    <property type="term" value="F:hydrolase activity"/>
    <property type="evidence" value="ECO:0007669"/>
    <property type="project" value="UniProtKB-KW"/>
</dbReference>